<keyword evidence="2" id="KW-1185">Reference proteome</keyword>
<protein>
    <submittedName>
        <fullName evidence="1">Uncharacterized protein</fullName>
    </submittedName>
</protein>
<gene>
    <name evidence="1" type="ORF">J2Z66_006096</name>
</gene>
<dbReference type="Proteomes" id="UP001519287">
    <property type="component" value="Unassembled WGS sequence"/>
</dbReference>
<reference evidence="1 2" key="1">
    <citation type="submission" date="2021-03" db="EMBL/GenBank/DDBJ databases">
        <title>Genomic Encyclopedia of Type Strains, Phase IV (KMG-IV): sequencing the most valuable type-strain genomes for metagenomic binning, comparative biology and taxonomic classification.</title>
        <authorList>
            <person name="Goeker M."/>
        </authorList>
    </citation>
    <scope>NUCLEOTIDE SEQUENCE [LARGE SCALE GENOMIC DNA]</scope>
    <source>
        <strain evidence="1 2">DSM 26048</strain>
    </source>
</reference>
<organism evidence="1 2">
    <name type="scientific">Paenibacillus eucommiae</name>
    <dbReference type="NCBI Taxonomy" id="1355755"/>
    <lineage>
        <taxon>Bacteria</taxon>
        <taxon>Bacillati</taxon>
        <taxon>Bacillota</taxon>
        <taxon>Bacilli</taxon>
        <taxon>Bacillales</taxon>
        <taxon>Paenibacillaceae</taxon>
        <taxon>Paenibacillus</taxon>
    </lineage>
</organism>
<sequence>MKSEWIKVVHERQKWAKESIEAGNLYSATIAAGAAWADTAFLVTYLEQGNLSTGSMMLLMEKNWPSFGDYTDISYWLTNSENQASTIIRAVERFREFLRNKYPESCNNFSLSTIQDVLMGRKAKRLIRSKQFTNLSWQFAGEAFWLFLSTSEGRSIEEYLVSLPLPLQEDLEKLGFVALEVRHIERLCELSEELVSHATKKLLI</sequence>
<evidence type="ECO:0000313" key="1">
    <source>
        <dbReference type="EMBL" id="MBP1994460.1"/>
    </source>
</evidence>
<name>A0ABS4J3P1_9BACL</name>
<dbReference type="EMBL" id="JAGGLB010000025">
    <property type="protein sequence ID" value="MBP1994460.1"/>
    <property type="molecule type" value="Genomic_DNA"/>
</dbReference>
<accession>A0ABS4J3P1</accession>
<proteinExistence type="predicted"/>
<comment type="caution">
    <text evidence="1">The sequence shown here is derived from an EMBL/GenBank/DDBJ whole genome shotgun (WGS) entry which is preliminary data.</text>
</comment>
<evidence type="ECO:0000313" key="2">
    <source>
        <dbReference type="Proteomes" id="UP001519287"/>
    </source>
</evidence>